<accession>A0ABX1BXP3</accession>
<evidence type="ECO:0000256" key="1">
    <source>
        <dbReference type="SAM" id="MobiDB-lite"/>
    </source>
</evidence>
<proteinExistence type="predicted"/>
<keyword evidence="4" id="KW-1185">Reference proteome</keyword>
<reference evidence="3 4" key="1">
    <citation type="submission" date="2020-03" db="EMBL/GenBank/DDBJ databases">
        <title>WGS of actinomycetes isolated from Thailand.</title>
        <authorList>
            <person name="Thawai C."/>
        </authorList>
    </citation>
    <scope>NUCLEOTIDE SEQUENCE [LARGE SCALE GENOMIC DNA]</scope>
    <source>
        <strain evidence="3 4">PLAI 1-29</strain>
    </source>
</reference>
<feature type="transmembrane region" description="Helical" evidence="2">
    <location>
        <begin position="33"/>
        <end position="53"/>
    </location>
</feature>
<evidence type="ECO:0008006" key="5">
    <source>
        <dbReference type="Google" id="ProtNLM"/>
    </source>
</evidence>
<comment type="caution">
    <text evidence="3">The sequence shown here is derived from an EMBL/GenBank/DDBJ whole genome shotgun (WGS) entry which is preliminary data.</text>
</comment>
<dbReference type="EMBL" id="JAATEN010000007">
    <property type="protein sequence ID" value="NJQ01265.1"/>
    <property type="molecule type" value="Genomic_DNA"/>
</dbReference>
<name>A0ABX1BXP3_9ACTN</name>
<keyword evidence="2" id="KW-1133">Transmembrane helix</keyword>
<evidence type="ECO:0000256" key="2">
    <source>
        <dbReference type="SAM" id="Phobius"/>
    </source>
</evidence>
<keyword evidence="2" id="KW-0812">Transmembrane</keyword>
<protein>
    <recommendedName>
        <fullName evidence="5">DUF4352 domain-containing protein</fullName>
    </recommendedName>
</protein>
<organism evidence="3 4">
    <name type="scientific">Streptomyces zingiberis</name>
    <dbReference type="NCBI Taxonomy" id="2053010"/>
    <lineage>
        <taxon>Bacteria</taxon>
        <taxon>Bacillati</taxon>
        <taxon>Actinomycetota</taxon>
        <taxon>Actinomycetes</taxon>
        <taxon>Kitasatosporales</taxon>
        <taxon>Streptomycetaceae</taxon>
        <taxon>Streptomyces</taxon>
    </lineage>
</organism>
<sequence>MSDDEETNAPASPGTGPAGDDGGSGIGPLSRRIIGWCTLVTVVIGALTAILGFGEDVRAFLPFGKSDAGPPAATGTPSPSAGVSGTSGSAPRCGRSEGHDVLVGLEGKPTRSGARVVATVTCVVRAGDHLSWVVRKETGDPDRPLRYTLRYDLGEKGPGKYVYDAELGPTEPGSERSLFVVLLDEAAYREVKRTTDSENYVRLPSPVPAVSNSVLVTTPED</sequence>
<keyword evidence="2" id="KW-0472">Membrane</keyword>
<evidence type="ECO:0000313" key="3">
    <source>
        <dbReference type="EMBL" id="NJQ01265.1"/>
    </source>
</evidence>
<feature type="region of interest" description="Disordered" evidence="1">
    <location>
        <begin position="1"/>
        <end position="24"/>
    </location>
</feature>
<dbReference type="Proteomes" id="UP000695264">
    <property type="component" value="Unassembled WGS sequence"/>
</dbReference>
<dbReference type="RefSeq" id="WP_168101854.1">
    <property type="nucleotide sequence ID" value="NZ_JAATEN010000007.1"/>
</dbReference>
<feature type="compositionally biased region" description="Low complexity" evidence="1">
    <location>
        <begin position="70"/>
        <end position="82"/>
    </location>
</feature>
<gene>
    <name evidence="3" type="ORF">HCK00_12180</name>
</gene>
<feature type="region of interest" description="Disordered" evidence="1">
    <location>
        <begin position="70"/>
        <end position="99"/>
    </location>
</feature>
<evidence type="ECO:0000313" key="4">
    <source>
        <dbReference type="Proteomes" id="UP000695264"/>
    </source>
</evidence>